<dbReference type="NCBIfam" id="NF038161">
    <property type="entry name" value="lant_II_LchA2"/>
    <property type="match status" value="1"/>
</dbReference>
<dbReference type="Proteomes" id="UP001596109">
    <property type="component" value="Unassembled WGS sequence"/>
</dbReference>
<protein>
    <submittedName>
        <fullName evidence="1">Class II lanthipeptide, LchA2/BrtA2 family</fullName>
    </submittedName>
</protein>
<comment type="caution">
    <text evidence="1">The sequence shown here is derived from an EMBL/GenBank/DDBJ whole genome shotgun (WGS) entry which is preliminary data.</text>
</comment>
<dbReference type="InterPro" id="IPR027635">
    <property type="entry name" value="Lantibiotic2_lead_pep_dom"/>
</dbReference>
<keyword evidence="2" id="KW-1185">Reference proteome</keyword>
<proteinExistence type="predicted"/>
<dbReference type="RefSeq" id="WP_381434468.1">
    <property type="nucleotide sequence ID" value="NZ_JBHSNO010000005.1"/>
</dbReference>
<sequence length="61" mass="6529">MTQIENTIMAWKNPDFRTKGSVVSPAGEVSEQELMATVGGSDITPQTTLPCVIAITFLACK</sequence>
<gene>
    <name evidence="1" type="ORF">ACFPRA_11805</name>
</gene>
<organism evidence="1 2">
    <name type="scientific">Sporosarcina soli</name>
    <dbReference type="NCBI Taxonomy" id="334736"/>
    <lineage>
        <taxon>Bacteria</taxon>
        <taxon>Bacillati</taxon>
        <taxon>Bacillota</taxon>
        <taxon>Bacilli</taxon>
        <taxon>Bacillales</taxon>
        <taxon>Caryophanaceae</taxon>
        <taxon>Sporosarcina</taxon>
    </lineage>
</organism>
<evidence type="ECO:0000313" key="2">
    <source>
        <dbReference type="Proteomes" id="UP001596109"/>
    </source>
</evidence>
<name>A0ABW0TJE7_9BACL</name>
<evidence type="ECO:0000313" key="1">
    <source>
        <dbReference type="EMBL" id="MFC5589579.1"/>
    </source>
</evidence>
<dbReference type="EMBL" id="JBHSNO010000005">
    <property type="protein sequence ID" value="MFC5589579.1"/>
    <property type="molecule type" value="Genomic_DNA"/>
</dbReference>
<dbReference type="NCBIfam" id="TIGR03898">
    <property type="entry name" value="lanti_MRSA_kill"/>
    <property type="match status" value="1"/>
</dbReference>
<accession>A0ABW0TJE7</accession>
<reference evidence="2" key="1">
    <citation type="journal article" date="2019" name="Int. J. Syst. Evol. Microbiol.">
        <title>The Global Catalogue of Microorganisms (GCM) 10K type strain sequencing project: providing services to taxonomists for standard genome sequencing and annotation.</title>
        <authorList>
            <consortium name="The Broad Institute Genomics Platform"/>
            <consortium name="The Broad Institute Genome Sequencing Center for Infectious Disease"/>
            <person name="Wu L."/>
            <person name="Ma J."/>
        </authorList>
    </citation>
    <scope>NUCLEOTIDE SEQUENCE [LARGE SCALE GENOMIC DNA]</scope>
    <source>
        <strain evidence="2">CGMCC 4.1434</strain>
    </source>
</reference>